<dbReference type="EMBL" id="JAQMJV010000012">
    <property type="protein sequence ID" value="MDB8620297.1"/>
    <property type="molecule type" value="Genomic_DNA"/>
</dbReference>
<dbReference type="Proteomes" id="UP001212685">
    <property type="component" value="Unassembled WGS sequence"/>
</dbReference>
<dbReference type="EMBL" id="JAGZFP010000014">
    <property type="protein sequence ID" value="MBS5358672.1"/>
    <property type="molecule type" value="Genomic_DNA"/>
</dbReference>
<dbReference type="NCBIfam" id="TIGR00022">
    <property type="entry name" value="YhcH/YjgK/YiaL family protein"/>
    <property type="match status" value="1"/>
</dbReference>
<dbReference type="InterPro" id="IPR037012">
    <property type="entry name" value="NanQ/TabA/YiaL_sf"/>
</dbReference>
<reference evidence="3" key="2">
    <citation type="submission" date="2023-01" db="EMBL/GenBank/DDBJ databases">
        <title>Human gut microbiome strain richness.</title>
        <authorList>
            <person name="Chen-Liaw A."/>
        </authorList>
    </citation>
    <scope>NUCLEOTIDE SEQUENCE</scope>
    <source>
        <strain evidence="3">1001262st2_G8_1001262B_160229</strain>
    </source>
</reference>
<accession>A0A4Q2FD71</accession>
<comment type="caution">
    <text evidence="2">The sequence shown here is derived from an EMBL/GenBank/DDBJ whole genome shotgun (WGS) entry which is preliminary data.</text>
</comment>
<protein>
    <submittedName>
        <fullName evidence="2">YhcH/YjgK/YiaL family protein</fullName>
    </submittedName>
</protein>
<dbReference type="PANTHER" id="PTHR34986:SF1">
    <property type="entry name" value="PROTEIN YIAL"/>
    <property type="match status" value="1"/>
</dbReference>
<name>A0A4Q2FD71_STRPA</name>
<dbReference type="EMBL" id="JAGZZN010000008">
    <property type="protein sequence ID" value="MBS6536352.1"/>
    <property type="molecule type" value="Genomic_DNA"/>
</dbReference>
<dbReference type="InterPro" id="IPR004375">
    <property type="entry name" value="NanQ/TabA/YiaL"/>
</dbReference>
<sequence length="149" mass="17618">MELVQYKDAVIARDIQHPALKKVVDYLKTHDVSQDEKGTHSVSDDFFYNVIEMETTDEEHRVWESHRDYYDVHVLFEGKERISYNFLSNMNLEDYVKEEDWQQMSGHSMFDIHFTPGAILLLDPNDAHKTGLKVDQAQDIRKIVFKVRL</sequence>
<organism evidence="2 4">
    <name type="scientific">Streptococcus parasanguinis</name>
    <dbReference type="NCBI Taxonomy" id="1318"/>
    <lineage>
        <taxon>Bacteria</taxon>
        <taxon>Bacillati</taxon>
        <taxon>Bacillota</taxon>
        <taxon>Bacilli</taxon>
        <taxon>Lactobacillales</taxon>
        <taxon>Streptococcaceae</taxon>
        <taxon>Streptococcus</taxon>
    </lineage>
</organism>
<evidence type="ECO:0000313" key="2">
    <source>
        <dbReference type="EMBL" id="MBS6536352.1"/>
    </source>
</evidence>
<dbReference type="GO" id="GO:0005829">
    <property type="term" value="C:cytosol"/>
    <property type="evidence" value="ECO:0007669"/>
    <property type="project" value="TreeGrafter"/>
</dbReference>
<reference evidence="2" key="1">
    <citation type="submission" date="2021-02" db="EMBL/GenBank/DDBJ databases">
        <title>Infant gut strain persistence is associated with maternal origin, phylogeny, and functional potential including surface adhesion and iron acquisition.</title>
        <authorList>
            <person name="Lou Y.C."/>
        </authorList>
    </citation>
    <scope>NUCLEOTIDE SEQUENCE</scope>
    <source>
        <strain evidence="2">L3_060_000G1_dasL3_060_000G1_metabat.metabat.86_ sub</strain>
        <strain evidence="1">L3_098_011G1_dasL3_098_011G1_concoct_7</strain>
    </source>
</reference>
<evidence type="ECO:0000313" key="3">
    <source>
        <dbReference type="EMBL" id="MDB8620297.1"/>
    </source>
</evidence>
<dbReference type="SUPFAM" id="SSF51197">
    <property type="entry name" value="Clavaminate synthase-like"/>
    <property type="match status" value="1"/>
</dbReference>
<dbReference type="Proteomes" id="UP000761167">
    <property type="component" value="Unassembled WGS sequence"/>
</dbReference>
<dbReference type="RefSeq" id="WP_049483957.1">
    <property type="nucleotide sequence ID" value="NZ_JALDVN010000010.1"/>
</dbReference>
<evidence type="ECO:0000313" key="1">
    <source>
        <dbReference type="EMBL" id="MBS5358672.1"/>
    </source>
</evidence>
<evidence type="ECO:0000313" key="4">
    <source>
        <dbReference type="Proteomes" id="UP000761167"/>
    </source>
</evidence>
<dbReference type="PANTHER" id="PTHR34986">
    <property type="entry name" value="EVOLVED BETA-GALACTOSIDASE SUBUNIT BETA"/>
    <property type="match status" value="1"/>
</dbReference>
<dbReference type="Proteomes" id="UP000709219">
    <property type="component" value="Unassembled WGS sequence"/>
</dbReference>
<proteinExistence type="predicted"/>
<gene>
    <name evidence="2" type="ORF">KH363_02280</name>
    <name evidence="1" type="ORF">KHX87_06140</name>
    <name evidence="3" type="ORF">PNV36_07750</name>
</gene>
<dbReference type="AlphaFoldDB" id="A0A4Q2FD71"/>
<dbReference type="Gene3D" id="2.60.120.370">
    <property type="entry name" value="YhcH/YjgK/YiaL"/>
    <property type="match status" value="1"/>
</dbReference>
<dbReference type="Pfam" id="PF04074">
    <property type="entry name" value="DUF386"/>
    <property type="match status" value="1"/>
</dbReference>